<dbReference type="EMBL" id="LIDM01000160">
    <property type="protein sequence ID" value="KRP32170.1"/>
    <property type="molecule type" value="Genomic_DNA"/>
</dbReference>
<keyword evidence="2 10" id="KW-0132">Cell division</keyword>
<keyword evidence="4 10" id="KW-0808">Transferase</keyword>
<evidence type="ECO:0000313" key="13">
    <source>
        <dbReference type="EMBL" id="KRP32170.1"/>
    </source>
</evidence>
<comment type="caution">
    <text evidence="13">The sequence shown here is derived from an EMBL/GenBank/DDBJ whole genome shotgun (WGS) entry which is preliminary data.</text>
</comment>
<evidence type="ECO:0000256" key="4">
    <source>
        <dbReference type="ARBA" id="ARBA00022679"/>
    </source>
</evidence>
<dbReference type="GO" id="GO:0050511">
    <property type="term" value="F:undecaprenyldiphospho-muramoylpentapeptide beta-N-acetylglucosaminyltransferase activity"/>
    <property type="evidence" value="ECO:0007669"/>
    <property type="project" value="UniProtKB-UniRule"/>
</dbReference>
<dbReference type="GO" id="GO:0051301">
    <property type="term" value="P:cell division"/>
    <property type="evidence" value="ECO:0007669"/>
    <property type="project" value="UniProtKB-KW"/>
</dbReference>
<dbReference type="UniPathway" id="UPA00219"/>
<keyword evidence="1 10" id="KW-1003">Cell membrane</keyword>
<dbReference type="Pfam" id="PF03033">
    <property type="entry name" value="Glyco_transf_28"/>
    <property type="match status" value="1"/>
</dbReference>
<keyword evidence="8 10" id="KW-0131">Cell cycle</keyword>
<evidence type="ECO:0000256" key="9">
    <source>
        <dbReference type="ARBA" id="ARBA00023316"/>
    </source>
</evidence>
<feature type="binding site" evidence="10">
    <location>
        <position position="167"/>
    </location>
    <ligand>
        <name>UDP-N-acetyl-alpha-D-glucosamine</name>
        <dbReference type="ChEBI" id="CHEBI:57705"/>
    </ligand>
</feature>
<dbReference type="GO" id="GO:0071555">
    <property type="term" value="P:cell wall organization"/>
    <property type="evidence" value="ECO:0007669"/>
    <property type="project" value="UniProtKB-KW"/>
</dbReference>
<comment type="caution">
    <text evidence="10">Lacks conserved residue(s) required for the propagation of feature annotation.</text>
</comment>
<evidence type="ECO:0000256" key="10">
    <source>
        <dbReference type="HAMAP-Rule" id="MF_00033"/>
    </source>
</evidence>
<dbReference type="CDD" id="cd03785">
    <property type="entry name" value="GT28_MurG"/>
    <property type="match status" value="1"/>
</dbReference>
<dbReference type="HAMAP" id="MF_00033">
    <property type="entry name" value="MurG"/>
    <property type="match status" value="1"/>
</dbReference>
<feature type="domain" description="Glycosyl transferase family 28 C-terminal" evidence="12">
    <location>
        <begin position="191"/>
        <end position="354"/>
    </location>
</feature>
<name>A0A0R2X805_9BACT</name>
<reference evidence="13 14" key="1">
    <citation type="submission" date="2015-10" db="EMBL/GenBank/DDBJ databases">
        <title>Metagenome-Assembled Genomes uncover a global brackish microbiome.</title>
        <authorList>
            <person name="Hugerth L.W."/>
            <person name="Larsson J."/>
            <person name="Alneberg J."/>
            <person name="Lindh M.V."/>
            <person name="Legrand C."/>
            <person name="Pinhassi J."/>
            <person name="Andersson A.F."/>
        </authorList>
    </citation>
    <scope>NUCLEOTIDE SEQUENCE [LARGE SCALE GENOMIC DNA]</scope>
    <source>
        <strain evidence="13">BACL9 MAG-120820-bin42</strain>
    </source>
</reference>
<keyword evidence="5 10" id="KW-0133">Cell shape</keyword>
<keyword evidence="7 10" id="KW-0472">Membrane</keyword>
<dbReference type="Gene3D" id="3.40.50.2000">
    <property type="entry name" value="Glycogen Phosphorylase B"/>
    <property type="match status" value="2"/>
</dbReference>
<dbReference type="EC" id="2.4.1.227" evidence="10"/>
<gene>
    <name evidence="10" type="primary">murG</name>
    <name evidence="13" type="ORF">ABS32_04675</name>
</gene>
<feature type="binding site" evidence="10">
    <location>
        <position position="197"/>
    </location>
    <ligand>
        <name>UDP-N-acetyl-alpha-D-glucosamine</name>
        <dbReference type="ChEBI" id="CHEBI:57705"/>
    </ligand>
</feature>
<evidence type="ECO:0000256" key="6">
    <source>
        <dbReference type="ARBA" id="ARBA00022984"/>
    </source>
</evidence>
<comment type="function">
    <text evidence="10">Cell wall formation. Catalyzes the transfer of a GlcNAc subunit on undecaprenyl-pyrophosphoryl-MurNAc-pentapeptide (lipid intermediate I) to form undecaprenyl-pyrophosphoryl-MurNAc-(pentapeptide)GlcNAc (lipid intermediate II).</text>
</comment>
<comment type="subcellular location">
    <subcellularLocation>
        <location evidence="10">Cell membrane</location>
        <topology evidence="10">Peripheral membrane protein</topology>
        <orientation evidence="10">Cytoplasmic side</orientation>
    </subcellularLocation>
</comment>
<dbReference type="PANTHER" id="PTHR21015">
    <property type="entry name" value="UDP-N-ACETYLGLUCOSAMINE--N-ACETYLMURAMYL-(PENTAPEPTIDE) PYROPHOSPHORYL-UNDECAPRENOL N-ACETYLGLUCOSAMINE TRANSFERASE 1"/>
    <property type="match status" value="1"/>
</dbReference>
<comment type="similarity">
    <text evidence="10">Belongs to the glycosyltransferase 28 family. MurG subfamily.</text>
</comment>
<sequence length="364" mass="38063">MIGMGQLAIACGGTGGHLFPGIAVAEAVRKRGHEVSFLISPKAVDRRALAGAGEERNGVEIPAVGWSGWLGAGQFAVHFLSAVQKAGSEMKRKKVGALLGMGGFVSGAASVAARWGKIPYFLHDSNAIPGRATQLLAKGARKVFVGFPQCEAALGDVKVTVSGTPVRSRLGGLGKEEALRKLGLHPNRHLIAVLGGSQGARGLNEAMLRGLGALKSESPRIQILHLAGEAHAEKVRQGYEGSGFEVVVMGFCDQMEAVYGAAEVVVARAGAGTLAELAACRVPAILVPFPAAAGDHQMANARAYAQEGAAEVIAENYLNGTELGQRIARMLGDRVRCDRMKIWAQAQDRPNAAETIAEVISHEL</sequence>
<dbReference type="AlphaFoldDB" id="A0A0R2X805"/>
<dbReference type="InterPro" id="IPR006009">
    <property type="entry name" value="GlcNAc_MurG"/>
</dbReference>
<dbReference type="GO" id="GO:0051991">
    <property type="term" value="F:UDP-N-acetyl-D-glucosamine:N-acetylmuramoyl-L-alanyl-D-glutamyl-meso-2,6-diaminopimelyl-D-alanyl-D-alanine-diphosphoundecaprenol 4-beta-N-acetylglucosaminlytransferase activity"/>
    <property type="evidence" value="ECO:0007669"/>
    <property type="project" value="RHEA"/>
</dbReference>
<feature type="binding site" evidence="10">
    <location>
        <position position="297"/>
    </location>
    <ligand>
        <name>UDP-N-acetyl-alpha-D-glucosamine</name>
        <dbReference type="ChEBI" id="CHEBI:57705"/>
    </ligand>
</feature>
<keyword evidence="3 10" id="KW-0328">Glycosyltransferase</keyword>
<comment type="pathway">
    <text evidence="10">Cell wall biogenesis; peptidoglycan biosynthesis.</text>
</comment>
<dbReference type="SUPFAM" id="SSF53756">
    <property type="entry name" value="UDP-Glycosyltransferase/glycogen phosphorylase"/>
    <property type="match status" value="1"/>
</dbReference>
<feature type="domain" description="Glycosyltransferase family 28 N-terminal" evidence="11">
    <location>
        <begin position="8"/>
        <end position="144"/>
    </location>
</feature>
<proteinExistence type="inferred from homology"/>
<dbReference type="InterPro" id="IPR007235">
    <property type="entry name" value="Glyco_trans_28_C"/>
</dbReference>
<evidence type="ECO:0000256" key="5">
    <source>
        <dbReference type="ARBA" id="ARBA00022960"/>
    </source>
</evidence>
<evidence type="ECO:0000259" key="12">
    <source>
        <dbReference type="Pfam" id="PF04101"/>
    </source>
</evidence>
<keyword evidence="6 10" id="KW-0573">Peptidoglycan synthesis</keyword>
<protein>
    <recommendedName>
        <fullName evidence="10">UDP-N-acetylglucosamine--N-acetylmuramyl-(pentapeptide) pyrophosphoryl-undecaprenol N-acetylglucosamine transferase</fullName>
        <ecNumber evidence="10">2.4.1.227</ecNumber>
    </recommendedName>
    <alternativeName>
        <fullName evidence="10">Undecaprenyl-PP-MurNAc-pentapeptide-UDPGlcNAc GlcNAc transferase</fullName>
    </alternativeName>
</protein>
<dbReference type="InterPro" id="IPR004276">
    <property type="entry name" value="GlycoTrans_28_N"/>
</dbReference>
<dbReference type="GO" id="GO:0005886">
    <property type="term" value="C:plasma membrane"/>
    <property type="evidence" value="ECO:0007669"/>
    <property type="project" value="UniProtKB-SubCell"/>
</dbReference>
<comment type="catalytic activity">
    <reaction evidence="10">
        <text>di-trans,octa-cis-undecaprenyl diphospho-N-acetyl-alpha-D-muramoyl-L-alanyl-D-glutamyl-meso-2,6-diaminopimeloyl-D-alanyl-D-alanine + UDP-N-acetyl-alpha-D-glucosamine = di-trans,octa-cis-undecaprenyl diphospho-[N-acetyl-alpha-D-glucosaminyl-(1-&gt;4)]-N-acetyl-alpha-D-muramoyl-L-alanyl-D-glutamyl-meso-2,6-diaminopimeloyl-D-alanyl-D-alanine + UDP + H(+)</text>
        <dbReference type="Rhea" id="RHEA:31227"/>
        <dbReference type="ChEBI" id="CHEBI:15378"/>
        <dbReference type="ChEBI" id="CHEBI:57705"/>
        <dbReference type="ChEBI" id="CHEBI:58223"/>
        <dbReference type="ChEBI" id="CHEBI:61387"/>
        <dbReference type="ChEBI" id="CHEBI:61388"/>
        <dbReference type="EC" id="2.4.1.227"/>
    </reaction>
</comment>
<evidence type="ECO:0000256" key="1">
    <source>
        <dbReference type="ARBA" id="ARBA00022475"/>
    </source>
</evidence>
<organism evidence="13 14">
    <name type="scientific">Verrucomicrobia subdivision 6 bacterium BACL9 MAG-120820-bin42</name>
    <dbReference type="NCBI Taxonomy" id="1655634"/>
    <lineage>
        <taxon>Bacteria</taxon>
        <taxon>Pseudomonadati</taxon>
        <taxon>Verrucomicrobiota</taxon>
        <taxon>Verrucomicrobiia</taxon>
        <taxon>Verrucomicrobiales</taxon>
        <taxon>Verrucomicrobia subdivision 6</taxon>
    </lineage>
</organism>
<dbReference type="PANTHER" id="PTHR21015:SF22">
    <property type="entry name" value="GLYCOSYLTRANSFERASE"/>
    <property type="match status" value="1"/>
</dbReference>
<evidence type="ECO:0000256" key="2">
    <source>
        <dbReference type="ARBA" id="ARBA00022618"/>
    </source>
</evidence>
<keyword evidence="9 10" id="KW-0961">Cell wall biogenesis/degradation</keyword>
<evidence type="ECO:0000259" key="11">
    <source>
        <dbReference type="Pfam" id="PF03033"/>
    </source>
</evidence>
<evidence type="ECO:0000256" key="7">
    <source>
        <dbReference type="ARBA" id="ARBA00023136"/>
    </source>
</evidence>
<dbReference type="Pfam" id="PF04101">
    <property type="entry name" value="Glyco_tran_28_C"/>
    <property type="match status" value="1"/>
</dbReference>
<feature type="binding site" evidence="10">
    <location>
        <position position="126"/>
    </location>
    <ligand>
        <name>UDP-N-acetyl-alpha-D-glucosamine</name>
        <dbReference type="ChEBI" id="CHEBI:57705"/>
    </ligand>
</feature>
<accession>A0A0R2X805</accession>
<dbReference type="GO" id="GO:0005975">
    <property type="term" value="P:carbohydrate metabolic process"/>
    <property type="evidence" value="ECO:0007669"/>
    <property type="project" value="InterPro"/>
</dbReference>
<dbReference type="Proteomes" id="UP000051557">
    <property type="component" value="Unassembled WGS sequence"/>
</dbReference>
<evidence type="ECO:0000313" key="14">
    <source>
        <dbReference type="Proteomes" id="UP000051557"/>
    </source>
</evidence>
<feature type="binding site" evidence="10">
    <location>
        <begin position="14"/>
        <end position="16"/>
    </location>
    <ligand>
        <name>UDP-N-acetyl-alpha-D-glucosamine</name>
        <dbReference type="ChEBI" id="CHEBI:57705"/>
    </ligand>
</feature>
<dbReference type="GO" id="GO:0009252">
    <property type="term" value="P:peptidoglycan biosynthetic process"/>
    <property type="evidence" value="ECO:0007669"/>
    <property type="project" value="UniProtKB-UniRule"/>
</dbReference>
<evidence type="ECO:0000256" key="3">
    <source>
        <dbReference type="ARBA" id="ARBA00022676"/>
    </source>
</evidence>
<dbReference type="GO" id="GO:0008360">
    <property type="term" value="P:regulation of cell shape"/>
    <property type="evidence" value="ECO:0007669"/>
    <property type="project" value="UniProtKB-KW"/>
</dbReference>
<evidence type="ECO:0000256" key="8">
    <source>
        <dbReference type="ARBA" id="ARBA00023306"/>
    </source>
</evidence>